<dbReference type="Gene3D" id="2.40.10.330">
    <property type="match status" value="1"/>
</dbReference>
<keyword evidence="6" id="KW-0143">Chaperone</keyword>
<dbReference type="PANTHER" id="PTHR47861:SF3">
    <property type="entry name" value="FKBP-TYPE PEPTIDYL-PROLYL CIS-TRANS ISOMERASE SLYD"/>
    <property type="match status" value="1"/>
</dbReference>
<dbReference type="GO" id="GO:0042026">
    <property type="term" value="P:protein refolding"/>
    <property type="evidence" value="ECO:0007669"/>
    <property type="project" value="UniProtKB-ARBA"/>
</dbReference>
<dbReference type="RefSeq" id="WP_104724981.1">
    <property type="nucleotide sequence ID" value="NZ_FZNE01000010.1"/>
</dbReference>
<comment type="catalytic activity">
    <reaction evidence="1 9 10">
        <text>[protein]-peptidylproline (omega=180) = [protein]-peptidylproline (omega=0)</text>
        <dbReference type="Rhea" id="RHEA:16237"/>
        <dbReference type="Rhea" id="RHEA-COMP:10747"/>
        <dbReference type="Rhea" id="RHEA-COMP:10748"/>
        <dbReference type="ChEBI" id="CHEBI:83833"/>
        <dbReference type="ChEBI" id="CHEBI:83834"/>
        <dbReference type="EC" id="5.2.1.8"/>
    </reaction>
</comment>
<dbReference type="GO" id="GO:0003755">
    <property type="term" value="F:peptidyl-prolyl cis-trans isomerase activity"/>
    <property type="evidence" value="ECO:0007669"/>
    <property type="project" value="UniProtKB-UniRule"/>
</dbReference>
<comment type="similarity">
    <text evidence="3 10">Belongs to the FKBP-type PPIase family.</text>
</comment>
<name>A0A3D8IVW8_9HELI</name>
<dbReference type="Pfam" id="PF00254">
    <property type="entry name" value="FKBP_C"/>
    <property type="match status" value="1"/>
</dbReference>
<evidence type="ECO:0000256" key="9">
    <source>
        <dbReference type="PROSITE-ProRule" id="PRU00277"/>
    </source>
</evidence>
<evidence type="ECO:0000313" key="12">
    <source>
        <dbReference type="EMBL" id="RDU68731.1"/>
    </source>
</evidence>
<evidence type="ECO:0000256" key="4">
    <source>
        <dbReference type="ARBA" id="ARBA00022490"/>
    </source>
</evidence>
<dbReference type="PANTHER" id="PTHR47861">
    <property type="entry name" value="FKBP-TYPE PEPTIDYL-PROLYL CIS-TRANS ISOMERASE SLYD"/>
    <property type="match status" value="1"/>
</dbReference>
<keyword evidence="4" id="KW-0963">Cytoplasm</keyword>
<dbReference type="SUPFAM" id="SSF54534">
    <property type="entry name" value="FKBP-like"/>
    <property type="match status" value="1"/>
</dbReference>
<dbReference type="EMBL" id="NXLU01000007">
    <property type="protein sequence ID" value="RDU68731.1"/>
    <property type="molecule type" value="Genomic_DNA"/>
</dbReference>
<evidence type="ECO:0000256" key="3">
    <source>
        <dbReference type="ARBA" id="ARBA00006577"/>
    </source>
</evidence>
<sequence length="183" mass="19697">MNKVENGKMIAIEYRVKNQETNEVVDENIGAEPLEFLMGSSQVIAGLEKGIEGMSEGETKQIVIAPEDAYGTYRIEFLQEVPKEQFEGIDLKEGMTLFGHGEDGRSVQVIVKSFNDKTVMIDYNHPLAGKTLVFDVTIKGIREATDADFIAMGGGCGCGSGDHHHKEGGCCGGNGGGCCEGHH</sequence>
<evidence type="ECO:0000256" key="2">
    <source>
        <dbReference type="ARBA" id="ARBA00004496"/>
    </source>
</evidence>
<dbReference type="EC" id="5.2.1.8" evidence="10"/>
<gene>
    <name evidence="12" type="ORF">CQA62_05795</name>
</gene>
<proteinExistence type="inferred from homology"/>
<evidence type="ECO:0000256" key="6">
    <source>
        <dbReference type="ARBA" id="ARBA00023186"/>
    </source>
</evidence>
<evidence type="ECO:0000313" key="13">
    <source>
        <dbReference type="Proteomes" id="UP000257067"/>
    </source>
</evidence>
<comment type="function">
    <text evidence="8">Also involved in hydrogenase metallocenter assembly, probably by participating in the nickel insertion step. This function in hydrogenase biosynthesis requires chaperone activity and the presence of the metal-binding domain, but not PPIase activity.</text>
</comment>
<evidence type="ECO:0000256" key="10">
    <source>
        <dbReference type="RuleBase" id="RU003915"/>
    </source>
</evidence>
<evidence type="ECO:0000256" key="7">
    <source>
        <dbReference type="ARBA" id="ARBA00023235"/>
    </source>
</evidence>
<comment type="subcellular location">
    <subcellularLocation>
        <location evidence="2">Cytoplasm</location>
    </subcellularLocation>
</comment>
<evidence type="ECO:0000256" key="8">
    <source>
        <dbReference type="ARBA" id="ARBA00037071"/>
    </source>
</evidence>
<dbReference type="Proteomes" id="UP000257067">
    <property type="component" value="Unassembled WGS sequence"/>
</dbReference>
<dbReference type="InterPro" id="IPR048261">
    <property type="entry name" value="SlpA/SlyD-like_ins_sf"/>
</dbReference>
<dbReference type="Gene3D" id="3.10.50.40">
    <property type="match status" value="1"/>
</dbReference>
<dbReference type="InterPro" id="IPR001179">
    <property type="entry name" value="PPIase_FKBP_dom"/>
</dbReference>
<dbReference type="AlphaFoldDB" id="A0A3D8IVW8"/>
<keyword evidence="13" id="KW-1185">Reference proteome</keyword>
<organism evidence="12 13">
    <name type="scientific">Helicobacter cholecystus</name>
    <dbReference type="NCBI Taxonomy" id="45498"/>
    <lineage>
        <taxon>Bacteria</taxon>
        <taxon>Pseudomonadati</taxon>
        <taxon>Campylobacterota</taxon>
        <taxon>Epsilonproteobacteria</taxon>
        <taxon>Campylobacterales</taxon>
        <taxon>Helicobacteraceae</taxon>
        <taxon>Helicobacter</taxon>
    </lineage>
</organism>
<comment type="caution">
    <text evidence="12">The sequence shown here is derived from an EMBL/GenBank/DDBJ whole genome shotgun (WGS) entry which is preliminary data.</text>
</comment>
<dbReference type="GO" id="GO:0005737">
    <property type="term" value="C:cytoplasm"/>
    <property type="evidence" value="ECO:0007669"/>
    <property type="project" value="UniProtKB-SubCell"/>
</dbReference>
<protein>
    <recommendedName>
        <fullName evidence="10">Peptidyl-prolyl cis-trans isomerase</fullName>
        <ecNumber evidence="10">5.2.1.8</ecNumber>
    </recommendedName>
</protein>
<evidence type="ECO:0000259" key="11">
    <source>
        <dbReference type="PROSITE" id="PS50059"/>
    </source>
</evidence>
<keyword evidence="5 9" id="KW-0697">Rotamase</keyword>
<dbReference type="OrthoDB" id="9808891at2"/>
<dbReference type="InterPro" id="IPR046357">
    <property type="entry name" value="PPIase_dom_sf"/>
</dbReference>
<feature type="domain" description="PPIase FKBP-type" evidence="11">
    <location>
        <begin position="7"/>
        <end position="82"/>
    </location>
</feature>
<keyword evidence="7 9" id="KW-0413">Isomerase</keyword>
<dbReference type="PROSITE" id="PS50059">
    <property type="entry name" value="FKBP_PPIASE"/>
    <property type="match status" value="1"/>
</dbReference>
<accession>A0A3D8IVW8</accession>
<reference evidence="12 13" key="1">
    <citation type="submission" date="2018-04" db="EMBL/GenBank/DDBJ databases">
        <title>Novel Campyloabacter and Helicobacter Species and Strains.</title>
        <authorList>
            <person name="Mannion A.J."/>
            <person name="Shen Z."/>
            <person name="Fox J.G."/>
        </authorList>
    </citation>
    <scope>NUCLEOTIDE SEQUENCE [LARGE SCALE GENOMIC DNA]</scope>
    <source>
        <strain evidence="12 13">ATCC 700242</strain>
    </source>
</reference>
<evidence type="ECO:0000256" key="1">
    <source>
        <dbReference type="ARBA" id="ARBA00000971"/>
    </source>
</evidence>
<evidence type="ECO:0000256" key="5">
    <source>
        <dbReference type="ARBA" id="ARBA00023110"/>
    </source>
</evidence>